<gene>
    <name evidence="1" type="ORF">JGI24_01371</name>
</gene>
<dbReference type="InterPro" id="IPR045706">
    <property type="entry name" value="DUF6062"/>
</dbReference>
<dbReference type="RefSeq" id="WP_072150702.1">
    <property type="nucleotide sequence ID" value="NZ_CZVU01000074.1"/>
</dbReference>
<name>A0A656DB47_KRYT1</name>
<sequence length="264" mass="30666">MGKGADIIWLKIEGSFKRKGCPICFIMESSTEHYLESLLYEYVLDVGVRSKLNKSAGFCTNHAYKLLKAMRNLGDDGLKVAILYETLLGDEIVKLELLKRNWTYKLKLLKGYIYKFFAKSAGGKFLEEIEKLKPTGECPACFQERSVESLYIDEFCNRAGDEEFRRLFSSDNVILCRYHFIGILKECIRANNGSSFTFFVELQISKLNKLLSHMKKFIDKHDYQNKESFKGEELNSWRLVLEYFSGKDDVIRAWDEVRPFSAKL</sequence>
<accession>A0A656DB47</accession>
<proteinExistence type="predicted"/>
<evidence type="ECO:0000313" key="2">
    <source>
        <dbReference type="Proteomes" id="UP000243065"/>
    </source>
</evidence>
<dbReference type="AlphaFoldDB" id="A0A656DB47"/>
<protein>
    <submittedName>
        <fullName evidence="1">Uncharacterized protein</fullName>
    </submittedName>
</protein>
<reference evidence="1 2" key="1">
    <citation type="submission" date="2015-11" db="EMBL/GenBank/DDBJ databases">
        <authorList>
            <person name="Varghese N."/>
        </authorList>
    </citation>
    <scope>NUCLEOTIDE SEQUENCE [LARGE SCALE GENOMIC DNA]</scope>
    <source>
        <strain evidence="1 2">JGI-24</strain>
    </source>
</reference>
<dbReference type="OrthoDB" id="9810814at2"/>
<dbReference type="Pfam" id="PF19538">
    <property type="entry name" value="DUF6062"/>
    <property type="match status" value="1"/>
</dbReference>
<evidence type="ECO:0000313" key="1">
    <source>
        <dbReference type="EMBL" id="CUT03824.1"/>
    </source>
</evidence>
<organism evidence="1 2">
    <name type="scientific">Kryptobacter tengchongensis</name>
    <dbReference type="NCBI Taxonomy" id="1643429"/>
    <lineage>
        <taxon>Bacteria</taxon>
        <taxon>Pseudomonadati</taxon>
        <taxon>Candidatus Kryptoniota</taxon>
        <taxon>Candidatus Kryptobacter</taxon>
    </lineage>
</organism>
<dbReference type="EMBL" id="CZVU01000074">
    <property type="protein sequence ID" value="CUT03824.1"/>
    <property type="molecule type" value="Genomic_DNA"/>
</dbReference>
<dbReference type="Proteomes" id="UP000243065">
    <property type="component" value="Unassembled WGS sequence"/>
</dbReference>
<keyword evidence="2" id="KW-1185">Reference proteome</keyword>